<evidence type="ECO:0000256" key="5">
    <source>
        <dbReference type="SAM" id="SignalP"/>
    </source>
</evidence>
<comment type="subcellular location">
    <subcellularLocation>
        <location evidence="1">Periplasm</location>
    </subcellularLocation>
</comment>
<dbReference type="OrthoDB" id="9803988at2"/>
<keyword evidence="4 5" id="KW-0732">Signal</keyword>
<evidence type="ECO:0000313" key="7">
    <source>
        <dbReference type="EMBL" id="SDE77856.1"/>
    </source>
</evidence>
<dbReference type="PANTHER" id="PTHR30290">
    <property type="entry name" value="PERIPLASMIC BINDING COMPONENT OF ABC TRANSPORTER"/>
    <property type="match status" value="1"/>
</dbReference>
<feature type="chain" id="PRO_5011672330" evidence="5">
    <location>
        <begin position="27"/>
        <end position="507"/>
    </location>
</feature>
<evidence type="ECO:0000256" key="4">
    <source>
        <dbReference type="ARBA" id="ARBA00022729"/>
    </source>
</evidence>
<dbReference type="Pfam" id="PF00496">
    <property type="entry name" value="SBP_bac_5"/>
    <property type="match status" value="1"/>
</dbReference>
<evidence type="ECO:0000256" key="1">
    <source>
        <dbReference type="ARBA" id="ARBA00004418"/>
    </source>
</evidence>
<dbReference type="Gene3D" id="3.90.76.10">
    <property type="entry name" value="Dipeptide-binding Protein, Domain 1"/>
    <property type="match status" value="1"/>
</dbReference>
<proteinExistence type="inferred from homology"/>
<dbReference type="RefSeq" id="WP_090112464.1">
    <property type="nucleotide sequence ID" value="NZ_FNAT01000004.1"/>
</dbReference>
<dbReference type="InterPro" id="IPR039424">
    <property type="entry name" value="SBP_5"/>
</dbReference>
<organism evidence="7 8">
    <name type="scientific">Limimaricola pyoseonensis</name>
    <dbReference type="NCBI Taxonomy" id="521013"/>
    <lineage>
        <taxon>Bacteria</taxon>
        <taxon>Pseudomonadati</taxon>
        <taxon>Pseudomonadota</taxon>
        <taxon>Alphaproteobacteria</taxon>
        <taxon>Rhodobacterales</taxon>
        <taxon>Paracoccaceae</taxon>
        <taxon>Limimaricola</taxon>
    </lineage>
</organism>
<feature type="signal peptide" evidence="5">
    <location>
        <begin position="1"/>
        <end position="26"/>
    </location>
</feature>
<dbReference type="AlphaFoldDB" id="A0A1G7FPM6"/>
<dbReference type="GO" id="GO:0015833">
    <property type="term" value="P:peptide transport"/>
    <property type="evidence" value="ECO:0007669"/>
    <property type="project" value="TreeGrafter"/>
</dbReference>
<dbReference type="InterPro" id="IPR030678">
    <property type="entry name" value="Peptide/Ni-bd"/>
</dbReference>
<dbReference type="GO" id="GO:0030288">
    <property type="term" value="C:outer membrane-bounded periplasmic space"/>
    <property type="evidence" value="ECO:0007669"/>
    <property type="project" value="UniProtKB-ARBA"/>
</dbReference>
<protein>
    <submittedName>
        <fullName evidence="7">Peptide/nickel transport system substrate-binding protein</fullName>
    </submittedName>
</protein>
<dbReference type="PIRSF" id="PIRSF002741">
    <property type="entry name" value="MppA"/>
    <property type="match status" value="1"/>
</dbReference>
<dbReference type="Gene3D" id="3.10.105.10">
    <property type="entry name" value="Dipeptide-binding Protein, Domain 3"/>
    <property type="match status" value="1"/>
</dbReference>
<dbReference type="STRING" id="521013.SAMN04488567_2513"/>
<evidence type="ECO:0000256" key="2">
    <source>
        <dbReference type="ARBA" id="ARBA00005695"/>
    </source>
</evidence>
<dbReference type="CDD" id="cd00995">
    <property type="entry name" value="PBP2_NikA_DppA_OppA_like"/>
    <property type="match status" value="1"/>
</dbReference>
<evidence type="ECO:0000259" key="6">
    <source>
        <dbReference type="Pfam" id="PF00496"/>
    </source>
</evidence>
<evidence type="ECO:0000313" key="8">
    <source>
        <dbReference type="Proteomes" id="UP000198922"/>
    </source>
</evidence>
<comment type="similarity">
    <text evidence="2">Belongs to the bacterial solute-binding protein 5 family.</text>
</comment>
<dbReference type="Gene3D" id="3.40.190.10">
    <property type="entry name" value="Periplasmic binding protein-like II"/>
    <property type="match status" value="1"/>
</dbReference>
<gene>
    <name evidence="7" type="ORF">SAMN04488567_2513</name>
</gene>
<dbReference type="GO" id="GO:1904680">
    <property type="term" value="F:peptide transmembrane transporter activity"/>
    <property type="evidence" value="ECO:0007669"/>
    <property type="project" value="TreeGrafter"/>
</dbReference>
<accession>A0A1G7FPM6</accession>
<keyword evidence="3" id="KW-0813">Transport</keyword>
<dbReference type="PANTHER" id="PTHR30290:SF9">
    <property type="entry name" value="OLIGOPEPTIDE-BINDING PROTEIN APPA"/>
    <property type="match status" value="1"/>
</dbReference>
<keyword evidence="8" id="KW-1185">Reference proteome</keyword>
<reference evidence="8" key="1">
    <citation type="submission" date="2016-10" db="EMBL/GenBank/DDBJ databases">
        <authorList>
            <person name="Varghese N."/>
            <person name="Submissions S."/>
        </authorList>
    </citation>
    <scope>NUCLEOTIDE SEQUENCE [LARGE SCALE GENOMIC DNA]</scope>
    <source>
        <strain evidence="8">DSM 21424</strain>
    </source>
</reference>
<dbReference type="Proteomes" id="UP000198922">
    <property type="component" value="Unassembled WGS sequence"/>
</dbReference>
<sequence>MTTLHTRLLTAALAASTALVAAPALAEGTLTVAQRQDPANWDPTDTFLVAWGSVASNIYDGLVRRDENLELQPGLAESWEVSEDGMTIRFNLRQGVSFHNGEPFDAEAVKYTFDRLLGEVGAAGPQQSNYTTVESVEIVDEHTVEFKMAQPDPVILTKLSGYGAMIVPPDYIEEMGQEHFDMNPVGTGPFKFVRYEQGARIELEANPDYFEGAPELDKLVFRFIREDATRLAELQSGGVDIVSDVAFSAVPTIEASDNAEIVAVSGPTIYSLALKTKDAVTEDVRVRRALNMAVDKQALIDAFLAGRGTPIASLQGELSFGHDPELEGYPFDPEQAMALLKEAGVAPGTEMTIDYRAGNSTFNEVAQALTGFFAAVGLNVGLNPIEDGVFLNEIVPQGRTNEMFQFSWGGWTFDFDNTAYLSYHEGEKWNPYGTSEEMNELLDEQRSSPDQALREEILQEVANLAHEEAYHIPLYNEQTVYAVADRVEGFVPAPDKRLRLTEVGVAE</sequence>
<evidence type="ECO:0000256" key="3">
    <source>
        <dbReference type="ARBA" id="ARBA00022448"/>
    </source>
</evidence>
<feature type="domain" description="Solute-binding protein family 5" evidence="6">
    <location>
        <begin position="70"/>
        <end position="428"/>
    </location>
</feature>
<dbReference type="InterPro" id="IPR000914">
    <property type="entry name" value="SBP_5_dom"/>
</dbReference>
<name>A0A1G7FPM6_9RHOB</name>
<dbReference type="GO" id="GO:0043190">
    <property type="term" value="C:ATP-binding cassette (ABC) transporter complex"/>
    <property type="evidence" value="ECO:0007669"/>
    <property type="project" value="InterPro"/>
</dbReference>
<dbReference type="SUPFAM" id="SSF53850">
    <property type="entry name" value="Periplasmic binding protein-like II"/>
    <property type="match status" value="1"/>
</dbReference>
<dbReference type="EMBL" id="FNAT01000004">
    <property type="protein sequence ID" value="SDE77856.1"/>
    <property type="molecule type" value="Genomic_DNA"/>
</dbReference>